<evidence type="ECO:0000313" key="4">
    <source>
        <dbReference type="Proteomes" id="UP000238823"/>
    </source>
</evidence>
<dbReference type="RefSeq" id="WP_106087544.1">
    <property type="nucleotide sequence ID" value="NZ_PVNL01000013.1"/>
</dbReference>
<dbReference type="PANTHER" id="PTHR33840:SF1">
    <property type="entry name" value="TLE1 PHOSPHOLIPASE DOMAIN-CONTAINING PROTEIN"/>
    <property type="match status" value="1"/>
</dbReference>
<evidence type="ECO:0000259" key="2">
    <source>
        <dbReference type="Pfam" id="PF09994"/>
    </source>
</evidence>
<feature type="compositionally biased region" description="Basic and acidic residues" evidence="1">
    <location>
        <begin position="100"/>
        <end position="112"/>
    </location>
</feature>
<feature type="compositionally biased region" description="Acidic residues" evidence="1">
    <location>
        <begin position="113"/>
        <end position="122"/>
    </location>
</feature>
<feature type="domain" description="T6SS Phospholipase effector Tle1-like catalytic" evidence="2">
    <location>
        <begin position="288"/>
        <end position="373"/>
    </location>
</feature>
<accession>A0A2S9YXA7</accession>
<sequence length="535" mass="58515">MLRIHIFDGSERYFLVRGGTKLGSAAEQVEPGRARALLEAALRRRDPDLIRQLSAILNLRDNEAEDVAAKALGRIGGIAASGGDLVMMRAQQAEVHRVVRPRQPEVEAPQREEAEEAPEDEAPPLAKTTIRVSLFFDGTGNNRANTRDRLRNNATYRANEGEGSFENDFTNVSRLETLCTGDSTFDHSYSIYVEGIGTQNHQGDSLYGMGTGLGDTGVPAKVRAGVNELLRGIRELGIAGGEIIERIHLDAFGFSRGAAAARNFVHFVLTENPLKPRIEALGHPVELLEVNFIGLFDTVASYGVKHSNDTADLSLDAIRSAKKVVQLAAAEEHRKNFRLTNIASAIGAGVGVEIYLPGVHSDVGGGYTDNAEEVGLQILDFDQFSNEALRRRFERERAWLIDSGWYLPAEIADVNFWNELRVTRRGIRNTYNRIPLKHMADFAMQTGLTFDPPAVHHPIPAALAGVSGTIDAHVAAHLAGTTSTAQHWIGMRGAAFRRLRHDYLHFSASYGSVNQPQFSAGGPMTGQRQRIVQAG</sequence>
<dbReference type="Proteomes" id="UP000238823">
    <property type="component" value="Unassembled WGS sequence"/>
</dbReference>
<dbReference type="AlphaFoldDB" id="A0A2S9YXA7"/>
<dbReference type="PANTHER" id="PTHR33840">
    <property type="match status" value="1"/>
</dbReference>
<dbReference type="OrthoDB" id="5445630at2"/>
<reference evidence="3 4" key="1">
    <citation type="submission" date="2018-03" db="EMBL/GenBank/DDBJ databases">
        <title>Draft Genome Sequences of the Obligatory Marine Myxobacteria Enhygromyxa salina SWB007.</title>
        <authorList>
            <person name="Poehlein A."/>
            <person name="Moghaddam J.A."/>
            <person name="Harms H."/>
            <person name="Alanjari M."/>
            <person name="Koenig G.M."/>
            <person name="Daniel R."/>
            <person name="Schaeberle T.F."/>
        </authorList>
    </citation>
    <scope>NUCLEOTIDE SEQUENCE [LARGE SCALE GENOMIC DNA]</scope>
    <source>
        <strain evidence="3 4">SWB007</strain>
    </source>
</reference>
<organism evidence="3 4">
    <name type="scientific">Enhygromyxa salina</name>
    <dbReference type="NCBI Taxonomy" id="215803"/>
    <lineage>
        <taxon>Bacteria</taxon>
        <taxon>Pseudomonadati</taxon>
        <taxon>Myxococcota</taxon>
        <taxon>Polyangia</taxon>
        <taxon>Nannocystales</taxon>
        <taxon>Nannocystaceae</taxon>
        <taxon>Enhygromyxa</taxon>
    </lineage>
</organism>
<evidence type="ECO:0000313" key="3">
    <source>
        <dbReference type="EMBL" id="PRQ09702.1"/>
    </source>
</evidence>
<proteinExistence type="predicted"/>
<dbReference type="InterPro" id="IPR018712">
    <property type="entry name" value="Tle1-like_cat"/>
</dbReference>
<feature type="region of interest" description="Disordered" evidence="1">
    <location>
        <begin position="100"/>
        <end position="122"/>
    </location>
</feature>
<name>A0A2S9YXA7_9BACT</name>
<dbReference type="Pfam" id="PF09994">
    <property type="entry name" value="T6SS_Tle1-like_cat"/>
    <property type="match status" value="1"/>
</dbReference>
<comment type="caution">
    <text evidence="3">The sequence shown here is derived from an EMBL/GenBank/DDBJ whole genome shotgun (WGS) entry which is preliminary data.</text>
</comment>
<gene>
    <name evidence="3" type="ORF">ENSA7_04560</name>
</gene>
<dbReference type="EMBL" id="PVNL01000013">
    <property type="protein sequence ID" value="PRQ09702.1"/>
    <property type="molecule type" value="Genomic_DNA"/>
</dbReference>
<evidence type="ECO:0000256" key="1">
    <source>
        <dbReference type="SAM" id="MobiDB-lite"/>
    </source>
</evidence>
<protein>
    <recommendedName>
        <fullName evidence="2">T6SS Phospholipase effector Tle1-like catalytic domain-containing protein</fullName>
    </recommendedName>
</protein>